<reference evidence="1" key="1">
    <citation type="submission" date="2014-11" db="EMBL/GenBank/DDBJ databases">
        <authorList>
            <person name="Amaro Gonzalez C."/>
        </authorList>
    </citation>
    <scope>NUCLEOTIDE SEQUENCE</scope>
</reference>
<proteinExistence type="predicted"/>
<evidence type="ECO:0000313" key="1">
    <source>
        <dbReference type="EMBL" id="JAH64119.1"/>
    </source>
</evidence>
<protein>
    <submittedName>
        <fullName evidence="1">Uncharacterized protein</fullName>
    </submittedName>
</protein>
<sequence>MFMDIMQMVSVTVPTITSQGWEATKRPCMRNSLVIMTIQCNRFPDSREMIRSSL</sequence>
<dbReference type="EMBL" id="GBXM01044458">
    <property type="protein sequence ID" value="JAH64119.1"/>
    <property type="molecule type" value="Transcribed_RNA"/>
</dbReference>
<accession>A0A0E9UE33</accession>
<dbReference type="AlphaFoldDB" id="A0A0E9UE33"/>
<name>A0A0E9UE33_ANGAN</name>
<reference evidence="1" key="2">
    <citation type="journal article" date="2015" name="Fish Shellfish Immunol.">
        <title>Early steps in the European eel (Anguilla anguilla)-Vibrio vulnificus interaction in the gills: Role of the RtxA13 toxin.</title>
        <authorList>
            <person name="Callol A."/>
            <person name="Pajuelo D."/>
            <person name="Ebbesson L."/>
            <person name="Teles M."/>
            <person name="MacKenzie S."/>
            <person name="Amaro C."/>
        </authorList>
    </citation>
    <scope>NUCLEOTIDE SEQUENCE</scope>
</reference>
<organism evidence="1">
    <name type="scientific">Anguilla anguilla</name>
    <name type="common">European freshwater eel</name>
    <name type="synonym">Muraena anguilla</name>
    <dbReference type="NCBI Taxonomy" id="7936"/>
    <lineage>
        <taxon>Eukaryota</taxon>
        <taxon>Metazoa</taxon>
        <taxon>Chordata</taxon>
        <taxon>Craniata</taxon>
        <taxon>Vertebrata</taxon>
        <taxon>Euteleostomi</taxon>
        <taxon>Actinopterygii</taxon>
        <taxon>Neopterygii</taxon>
        <taxon>Teleostei</taxon>
        <taxon>Anguilliformes</taxon>
        <taxon>Anguillidae</taxon>
        <taxon>Anguilla</taxon>
    </lineage>
</organism>